<evidence type="ECO:0000256" key="2">
    <source>
        <dbReference type="ARBA" id="ARBA00022692"/>
    </source>
</evidence>
<organism evidence="7 8">
    <name type="scientific">Corynebacterium endometrii</name>
    <dbReference type="NCBI Taxonomy" id="2488819"/>
    <lineage>
        <taxon>Bacteria</taxon>
        <taxon>Bacillati</taxon>
        <taxon>Actinomycetota</taxon>
        <taxon>Actinomycetes</taxon>
        <taxon>Mycobacteriales</taxon>
        <taxon>Corynebacteriaceae</taxon>
        <taxon>Corynebacterium</taxon>
    </lineage>
</organism>
<dbReference type="PANTHER" id="PTHR30168:SF0">
    <property type="entry name" value="INNER MEMBRANE PROTEIN"/>
    <property type="match status" value="1"/>
</dbReference>
<dbReference type="SUPFAM" id="SSF55486">
    <property type="entry name" value="Metalloproteases ('zincins'), catalytic domain"/>
    <property type="match status" value="1"/>
</dbReference>
<evidence type="ECO:0000313" key="8">
    <source>
        <dbReference type="Proteomes" id="UP000296352"/>
    </source>
</evidence>
<feature type="compositionally biased region" description="Basic and acidic residues" evidence="5">
    <location>
        <begin position="250"/>
        <end position="264"/>
    </location>
</feature>
<keyword evidence="2 6" id="KW-0812">Transmembrane</keyword>
<dbReference type="Pfam" id="PF04228">
    <property type="entry name" value="Zn_peptidase"/>
    <property type="match status" value="1"/>
</dbReference>
<accession>A0A4P7QHM4</accession>
<evidence type="ECO:0000256" key="6">
    <source>
        <dbReference type="SAM" id="Phobius"/>
    </source>
</evidence>
<feature type="transmembrane region" description="Helical" evidence="6">
    <location>
        <begin position="21"/>
        <end position="44"/>
    </location>
</feature>
<evidence type="ECO:0000256" key="5">
    <source>
        <dbReference type="SAM" id="MobiDB-lite"/>
    </source>
</evidence>
<keyword evidence="3 6" id="KW-1133">Transmembrane helix</keyword>
<reference evidence="7 8" key="1">
    <citation type="submission" date="2019-04" db="EMBL/GenBank/DDBJ databases">
        <title>Corynebacterium endometrii sp. nov., isolated from the uterus of a cow with endometritis.</title>
        <authorList>
            <person name="Ballas P."/>
            <person name="Ruckert C."/>
            <person name="Wagener K."/>
            <person name="Drillich M."/>
            <person name="Kaempfer P."/>
            <person name="Busse H.-J."/>
            <person name="Ehling-Schulz M."/>
        </authorList>
    </citation>
    <scope>NUCLEOTIDE SEQUENCE [LARGE SCALE GENOMIC DNA]</scope>
    <source>
        <strain evidence="7 8">LMM-1653</strain>
    </source>
</reference>
<dbReference type="GO" id="GO:0016020">
    <property type="term" value="C:membrane"/>
    <property type="evidence" value="ECO:0007669"/>
    <property type="project" value="UniProtKB-SubCell"/>
</dbReference>
<keyword evidence="4 6" id="KW-0472">Membrane</keyword>
<dbReference type="Proteomes" id="UP000296352">
    <property type="component" value="Chromosome"/>
</dbReference>
<proteinExistence type="predicted"/>
<dbReference type="RefSeq" id="WP_136141264.1">
    <property type="nucleotide sequence ID" value="NZ_CP039247.1"/>
</dbReference>
<comment type="subcellular location">
    <subcellularLocation>
        <location evidence="1">Membrane</location>
        <topology evidence="1">Single-pass membrane protein</topology>
    </subcellularLocation>
</comment>
<dbReference type="OrthoDB" id="9774900at2"/>
<dbReference type="PANTHER" id="PTHR30168">
    <property type="entry name" value="PUTATIVE MEMBRANE PROTEIN YPFJ"/>
    <property type="match status" value="1"/>
</dbReference>
<evidence type="ECO:0000256" key="3">
    <source>
        <dbReference type="ARBA" id="ARBA00022989"/>
    </source>
</evidence>
<evidence type="ECO:0000313" key="7">
    <source>
        <dbReference type="EMBL" id="QCB28536.1"/>
    </source>
</evidence>
<sequence length="299" mass="31776">MTFRKGADYSARSNTRTGGGGRGGTIAAGGGIGSLLLIGLFLLMGGNPGDLGGLVGGGQSNQGQVESAQDSDALAHCNSAESANKYAECRVQFAAKSVDDVWTNVLPAEAGIDYVQGGLVIFQDTTQSGCGYASAQTGPFYCPADQSSYFDVSFFNQLEQMGGDNAPLAQMYIVAHEFGHHIQQLEGTLSLSNYNEPGEDSNAVKIELQADCYAGLWAHHADEGEDAFLEKITDEQVRSAIDTARAVGDDNIQRRSGGEVRPDQWTHGSSEQRQNAFLTGYREGTMASCDTLERGVYNS</sequence>
<evidence type="ECO:0000256" key="1">
    <source>
        <dbReference type="ARBA" id="ARBA00004167"/>
    </source>
</evidence>
<gene>
    <name evidence="7" type="ORF">CENDO_06285</name>
</gene>
<dbReference type="EMBL" id="CP039247">
    <property type="protein sequence ID" value="QCB28536.1"/>
    <property type="molecule type" value="Genomic_DNA"/>
</dbReference>
<dbReference type="InterPro" id="IPR007343">
    <property type="entry name" value="Uncharacterised_pept_Zn_put"/>
</dbReference>
<name>A0A4P7QHM4_9CORY</name>
<dbReference type="KEGG" id="cee:CENDO_06285"/>
<feature type="region of interest" description="Disordered" evidence="5">
    <location>
        <begin position="1"/>
        <end position="23"/>
    </location>
</feature>
<dbReference type="AlphaFoldDB" id="A0A4P7QHM4"/>
<keyword evidence="8" id="KW-1185">Reference proteome</keyword>
<evidence type="ECO:0000256" key="4">
    <source>
        <dbReference type="ARBA" id="ARBA00023136"/>
    </source>
</evidence>
<feature type="region of interest" description="Disordered" evidence="5">
    <location>
        <begin position="250"/>
        <end position="271"/>
    </location>
</feature>
<protein>
    <submittedName>
        <fullName evidence="7">Neutral zinc metallopeptidase</fullName>
    </submittedName>
</protein>